<proteinExistence type="predicted"/>
<dbReference type="AlphaFoldDB" id="A0A8J2LMV1"/>
<comment type="caution">
    <text evidence="2">The sequence shown here is derived from an EMBL/GenBank/DDBJ whole genome shotgun (WGS) entry which is preliminary data.</text>
</comment>
<feature type="compositionally biased region" description="Low complexity" evidence="1">
    <location>
        <begin position="34"/>
        <end position="52"/>
    </location>
</feature>
<evidence type="ECO:0000313" key="2">
    <source>
        <dbReference type="EMBL" id="CAG9530965.1"/>
    </source>
</evidence>
<evidence type="ECO:0000313" key="3">
    <source>
        <dbReference type="Proteomes" id="UP000746747"/>
    </source>
</evidence>
<keyword evidence="3" id="KW-1185">Reference proteome</keyword>
<dbReference type="Proteomes" id="UP000746747">
    <property type="component" value="Unassembled WGS sequence"/>
</dbReference>
<dbReference type="EMBL" id="CAKAEH010000433">
    <property type="protein sequence ID" value="CAG9530965.1"/>
    <property type="molecule type" value="Genomic_DNA"/>
</dbReference>
<gene>
    <name evidence="2" type="ORF">CJOHNSTONI_LOCUS1403</name>
</gene>
<name>A0A8J2LMV1_9BILA</name>
<reference evidence="2" key="1">
    <citation type="submission" date="2021-09" db="EMBL/GenBank/DDBJ databases">
        <authorList>
            <consortium name="Pathogen Informatics"/>
        </authorList>
    </citation>
    <scope>NUCLEOTIDE SEQUENCE</scope>
</reference>
<feature type="region of interest" description="Disordered" evidence="1">
    <location>
        <begin position="20"/>
        <end position="80"/>
    </location>
</feature>
<dbReference type="OrthoDB" id="5861587at2759"/>
<protein>
    <submittedName>
        <fullName evidence="2">Uncharacterized protein</fullName>
    </submittedName>
</protein>
<sequence>MAMAPEVSIDKTFIAPETPKYQRRKYHKIKDEQGQLSKQQQYLQLPQQSSSSYDYCHYYQDNSDDDHQNASPSKQQSTLPSSITLLSPKLTFRESLRESFRDLYVPKFLSNLRKSASEISLVLEAVRSGPIPTYLETHEVPPPSPCTKGTVAVDSASKLIRGSSTMKKRKRRNALVTWQNYSPHHLNDQLRHGN</sequence>
<evidence type="ECO:0000256" key="1">
    <source>
        <dbReference type="SAM" id="MobiDB-lite"/>
    </source>
</evidence>
<organism evidence="2 3">
    <name type="scientific">Cercopithifilaria johnstoni</name>
    <dbReference type="NCBI Taxonomy" id="2874296"/>
    <lineage>
        <taxon>Eukaryota</taxon>
        <taxon>Metazoa</taxon>
        <taxon>Ecdysozoa</taxon>
        <taxon>Nematoda</taxon>
        <taxon>Chromadorea</taxon>
        <taxon>Rhabditida</taxon>
        <taxon>Spirurina</taxon>
        <taxon>Spiruromorpha</taxon>
        <taxon>Filarioidea</taxon>
        <taxon>Onchocercidae</taxon>
        <taxon>Cercopithifilaria</taxon>
    </lineage>
</organism>
<accession>A0A8J2LMV1</accession>